<comment type="caution">
    <text evidence="1">The sequence shown here is derived from an EMBL/GenBank/DDBJ whole genome shotgun (WGS) entry which is preliminary data.</text>
</comment>
<organism evidence="1 2">
    <name type="scientific">Pseudoalteromonas qingdaonensis</name>
    <dbReference type="NCBI Taxonomy" id="3131913"/>
    <lineage>
        <taxon>Bacteria</taxon>
        <taxon>Pseudomonadati</taxon>
        <taxon>Pseudomonadota</taxon>
        <taxon>Gammaproteobacteria</taxon>
        <taxon>Alteromonadales</taxon>
        <taxon>Pseudoalteromonadaceae</taxon>
        <taxon>Pseudoalteromonas</taxon>
    </lineage>
</organism>
<dbReference type="EMBL" id="JBCGCU010000010">
    <property type="protein sequence ID" value="MEM0515812.1"/>
    <property type="molecule type" value="Genomic_DNA"/>
</dbReference>
<sequence>MELIYKNIEFYFPGSEVVLPKAKDLDVYLSWIDKHQEHIDNEVQEMTCGWDDAFVVPSKSHVACITVESQQSIAVMILGDEILGDLGYDIWFENEHIVNEGFAD</sequence>
<reference evidence="1 2" key="1">
    <citation type="submission" date="2024-03" db="EMBL/GenBank/DDBJ databases">
        <title>Pseudoalteromonas qingdaonensis sp. nov., isolated from the intestines of marine benthic organisms.</title>
        <authorList>
            <person name="Lin X."/>
            <person name="Fang S."/>
            <person name="Hu X."/>
        </authorList>
    </citation>
    <scope>NUCLEOTIDE SEQUENCE [LARGE SCALE GENOMIC DNA]</scope>
    <source>
        <strain evidence="1 2">YIC-827</strain>
    </source>
</reference>
<dbReference type="RefSeq" id="WP_342678775.1">
    <property type="nucleotide sequence ID" value="NZ_JBCGCU010000010.1"/>
</dbReference>
<gene>
    <name evidence="1" type="ORF">WCN91_10385</name>
</gene>
<dbReference type="Proteomes" id="UP001447008">
    <property type="component" value="Unassembled WGS sequence"/>
</dbReference>
<proteinExistence type="predicted"/>
<name>A0ABU9MZR2_9GAMM</name>
<keyword evidence="2" id="KW-1185">Reference proteome</keyword>
<evidence type="ECO:0000313" key="2">
    <source>
        <dbReference type="Proteomes" id="UP001447008"/>
    </source>
</evidence>
<evidence type="ECO:0000313" key="1">
    <source>
        <dbReference type="EMBL" id="MEM0515812.1"/>
    </source>
</evidence>
<protein>
    <submittedName>
        <fullName evidence="1">Uncharacterized protein</fullName>
    </submittedName>
</protein>
<accession>A0ABU9MZR2</accession>